<feature type="region of interest" description="Disordered" evidence="5">
    <location>
        <begin position="1516"/>
        <end position="1535"/>
    </location>
</feature>
<evidence type="ECO:0000256" key="4">
    <source>
        <dbReference type="ARBA" id="ARBA00023136"/>
    </source>
</evidence>
<evidence type="ECO:0000313" key="8">
    <source>
        <dbReference type="Proteomes" id="UP000076481"/>
    </source>
</evidence>
<accession>A0A165MJC1</accession>
<name>A0A165MJC1_PELLU</name>
<feature type="domain" description="Translocation and assembly module TamB C-terminal" evidence="6">
    <location>
        <begin position="1059"/>
        <end position="1504"/>
    </location>
</feature>
<gene>
    <name evidence="7" type="ORF">A3K90_09030</name>
</gene>
<protein>
    <recommendedName>
        <fullName evidence="6">Translocation and assembly module TamB C-terminal domain-containing protein</fullName>
    </recommendedName>
</protein>
<dbReference type="Pfam" id="PF04357">
    <property type="entry name" value="TamB"/>
    <property type="match status" value="1"/>
</dbReference>
<keyword evidence="4" id="KW-0472">Membrane</keyword>
<evidence type="ECO:0000313" key="7">
    <source>
        <dbReference type="EMBL" id="KZK75315.1"/>
    </source>
</evidence>
<evidence type="ECO:0000256" key="1">
    <source>
        <dbReference type="ARBA" id="ARBA00004167"/>
    </source>
</evidence>
<comment type="caution">
    <text evidence="7">The sequence shown here is derived from an EMBL/GenBank/DDBJ whole genome shotgun (WGS) entry which is preliminary data.</text>
</comment>
<dbReference type="Proteomes" id="UP000076481">
    <property type="component" value="Unassembled WGS sequence"/>
</dbReference>
<comment type="subcellular location">
    <subcellularLocation>
        <location evidence="1">Membrane</location>
        <topology evidence="1">Single-pass membrane protein</topology>
    </subcellularLocation>
</comment>
<evidence type="ECO:0000259" key="6">
    <source>
        <dbReference type="Pfam" id="PF04357"/>
    </source>
</evidence>
<keyword evidence="2" id="KW-0812">Transmembrane</keyword>
<dbReference type="InterPro" id="IPR007452">
    <property type="entry name" value="TamB_C"/>
</dbReference>
<dbReference type="RefSeq" id="WP_303680608.1">
    <property type="nucleotide sequence ID" value="NZ_LVWG01000002.1"/>
</dbReference>
<sequence>MEHLKQLAIRILAALSALLLLLSLLLAIVLNSGVLNHWAKEAGTALFNKELTGRLELEGVELKFPNRVTLIRPRIYEPGERIPALSASRVSARINFLPLLQKDITVLRFRRISADSLTARVTERENGKLNLAVIFTPRQPDSTKPGLQEFSCRRLRLQNAAVSYTPFAASGTAMAAVTARNLDLRLSNFTLQEKLLKGSLEQLRFTLPRERFTLREGSGQFFITDKRAEVIGLKAAGGKSRATLSLSLDAIDLRHFDPEHALQTGSSFVNVEEILLDTDDIAMLAPGVQLPKGTYTLKGNMKGNAREAELLDLLATHNGSRLKLKGRFMNLQDREALAYTITIDSSKVSAPFLSALSPEGTVRQIAEQSGGVSFTGKAEGNLTAVKTDVAFTTGAGKGSLEATATTTPNSGVHYAGTLELREFEPHRLVQMDGIKSRIALKGTIEGTQSREGIEDMKAEVVLGESLWHRQQVQSGLIRADYRNRNLQYSVEMKGAESTGLSLEGNMNFSTANPAYSLGGTLEGINMARLLPSSTYSTDLGGVIALKGEGFDPSSLNLALSVRFTPSSLNGLRIQDGSRLSAEVAQSDGASEITLSSDFMDLQLQGNYSVQQLAALSQYAAAGITREAAKENIWSGAAPPPLKADPVLKKPFILNYSINVKESAPLELFLPLGDLSFRGSAVGRALSAAGLCSVTSSIDVPTILSGSGGKLPTGRNSSALSISGLNVQAQLECDGSGAESLSLTGRTREAETLGRKIGSASFSLRYAASTLDLKLDMDVPEPGGRITLDVAAVRSGRTYRLSVNRLSLADSSGIWSTAGTPQVLVERSALRFNRFNVAKGTQKLVLEGDLSSREPGSFTASLTGFRLDELQRFTLDPSLAPLSGTIDASLLISGSPASKTSTLDVEGRNVRYDRFQIGRLQASLRHRPGTLSFQMESNAAGGAGGGTLALNTITGSGTVPLELNYFPLRIAVPDRQRIQASFQSRNLSAEVLEFALPFFASAEGMVPSTLRIEGRTPSPEVYLQSELRNTKIRVAPTEVAYTLNGDIVVTPRQLELRQLQLSDSLKGTGTLSGALQLRNLEPGAISVDARLRNLLLYNKKDKKDETSFGTIVGTSPGMRLRGDISAPVLEGELRVNQASFSLYRSGANESTKYIGAEKFIEFVPRYPKPVLPGDRPALKRPKDAEFYYSLIDILEIRDFKLSGQEPMRYSMIFDRLRGEGLETTVNNLSLTVNKHNQQYRLFGSVQVVGGKYRFSNSNFDLEDGGRISWNNDEIRNGAITDLYGSKFVSALYQPTAERDNVKLLLAITGSINEPRVAMGYYLNETAQPYAATTTLGSHSAQIDPNAELNVISMLLSRQWYIRPGSNGAGGGGIAASSVGLSAGTGLLSAQVSSAVRNLAGLESFNLNVGTGEDGALTGLDLYFAMHVPGTGGKLRFIGTGSSSDIKQSSLFGQYGTSQKLEYRITPKISAEAYRSYGQSSSELISTNLQKPTETWGVSLSYKERFHTWDQFWRRITGKKQQKEKPAREKEQEMVPR</sequence>
<keyword evidence="3" id="KW-1133">Transmembrane helix</keyword>
<reference evidence="7 8" key="1">
    <citation type="submission" date="2016-03" db="EMBL/GenBank/DDBJ databases">
        <title>Speciation and ecological success in dimly lit waters: horizontal gene transfer in a green sulfur bacteria bloom unveiled by metagenomic assembly.</title>
        <authorList>
            <person name="Llorens-Mares T."/>
            <person name="Liu Z."/>
            <person name="Allen L.Z."/>
            <person name="Rusch D.B."/>
            <person name="Craig M.T."/>
            <person name="Dupont C.L."/>
            <person name="Bryant D.A."/>
            <person name="Casamayor E.O."/>
        </authorList>
    </citation>
    <scope>NUCLEOTIDE SEQUENCE [LARGE SCALE GENOMIC DNA]</scope>
    <source>
        <strain evidence="7">CIII</strain>
    </source>
</reference>
<evidence type="ECO:0000256" key="3">
    <source>
        <dbReference type="ARBA" id="ARBA00022989"/>
    </source>
</evidence>
<evidence type="ECO:0000256" key="5">
    <source>
        <dbReference type="SAM" id="MobiDB-lite"/>
    </source>
</evidence>
<proteinExistence type="predicted"/>
<organism evidence="7 8">
    <name type="scientific">Pelodictyon luteolum</name>
    <dbReference type="NCBI Taxonomy" id="1100"/>
    <lineage>
        <taxon>Bacteria</taxon>
        <taxon>Pseudomonadati</taxon>
        <taxon>Chlorobiota</taxon>
        <taxon>Chlorobiia</taxon>
        <taxon>Chlorobiales</taxon>
        <taxon>Chlorobiaceae</taxon>
        <taxon>Chlorobium/Pelodictyon group</taxon>
        <taxon>Pelodictyon</taxon>
    </lineage>
</organism>
<dbReference type="GO" id="GO:0005886">
    <property type="term" value="C:plasma membrane"/>
    <property type="evidence" value="ECO:0007669"/>
    <property type="project" value="InterPro"/>
</dbReference>
<dbReference type="EMBL" id="LVWG01000002">
    <property type="protein sequence ID" value="KZK75315.1"/>
    <property type="molecule type" value="Genomic_DNA"/>
</dbReference>
<dbReference type="GO" id="GO:0009306">
    <property type="term" value="P:protein secretion"/>
    <property type="evidence" value="ECO:0007669"/>
    <property type="project" value="InterPro"/>
</dbReference>
<feature type="compositionally biased region" description="Basic and acidic residues" evidence="5">
    <location>
        <begin position="1519"/>
        <end position="1535"/>
    </location>
</feature>
<evidence type="ECO:0000256" key="2">
    <source>
        <dbReference type="ARBA" id="ARBA00022692"/>
    </source>
</evidence>